<reference evidence="2" key="2">
    <citation type="submission" date="2020-09" db="EMBL/GenBank/DDBJ databases">
        <authorList>
            <person name="Sun Q."/>
            <person name="Zhou Y."/>
        </authorList>
    </citation>
    <scope>NUCLEOTIDE SEQUENCE</scope>
    <source>
        <strain evidence="2">CGMCC 4.7312</strain>
    </source>
</reference>
<organism evidence="2 3">
    <name type="scientific">Micromonospora sonchi</name>
    <dbReference type="NCBI Taxonomy" id="1763543"/>
    <lineage>
        <taxon>Bacteria</taxon>
        <taxon>Bacillati</taxon>
        <taxon>Actinomycetota</taxon>
        <taxon>Actinomycetes</taxon>
        <taxon>Micromonosporales</taxon>
        <taxon>Micromonosporaceae</taxon>
        <taxon>Micromonospora</taxon>
    </lineage>
</organism>
<keyword evidence="3" id="KW-1185">Reference proteome</keyword>
<feature type="region of interest" description="Disordered" evidence="1">
    <location>
        <begin position="111"/>
        <end position="136"/>
    </location>
</feature>
<protein>
    <submittedName>
        <fullName evidence="2">Uncharacterized protein</fullName>
    </submittedName>
</protein>
<name>A0A917U9B8_9ACTN</name>
<sequence length="136" mass="14548">MRPASIAIVKVLPRWLRAGTGRGFGATNKPDAVPGDPTPGHCIQSMGCAVGAGEGPAAHLKPLRKVIAMRIKWFVPSNVEQPFKPFGIGCQRRGTLSTHCGESARTGCSDMVRAKLDRPSPATGRRRHSGRGRTRP</sequence>
<dbReference type="AlphaFoldDB" id="A0A917U9B8"/>
<reference evidence="2" key="1">
    <citation type="journal article" date="2014" name="Int. J. Syst. Evol. Microbiol.">
        <title>Complete genome sequence of Corynebacterium casei LMG S-19264T (=DSM 44701T), isolated from a smear-ripened cheese.</title>
        <authorList>
            <consortium name="US DOE Joint Genome Institute (JGI-PGF)"/>
            <person name="Walter F."/>
            <person name="Albersmeier A."/>
            <person name="Kalinowski J."/>
            <person name="Ruckert C."/>
        </authorList>
    </citation>
    <scope>NUCLEOTIDE SEQUENCE</scope>
    <source>
        <strain evidence="2">CGMCC 4.7312</strain>
    </source>
</reference>
<accession>A0A917U9B8</accession>
<comment type="caution">
    <text evidence="2">The sequence shown here is derived from an EMBL/GenBank/DDBJ whole genome shotgun (WGS) entry which is preliminary data.</text>
</comment>
<evidence type="ECO:0000256" key="1">
    <source>
        <dbReference type="SAM" id="MobiDB-lite"/>
    </source>
</evidence>
<proteinExistence type="predicted"/>
<dbReference type="EMBL" id="BMNB01000053">
    <property type="protein sequence ID" value="GGM66800.1"/>
    <property type="molecule type" value="Genomic_DNA"/>
</dbReference>
<evidence type="ECO:0000313" key="3">
    <source>
        <dbReference type="Proteomes" id="UP000608890"/>
    </source>
</evidence>
<gene>
    <name evidence="2" type="ORF">GCM10011608_60160</name>
</gene>
<evidence type="ECO:0000313" key="2">
    <source>
        <dbReference type="EMBL" id="GGM66800.1"/>
    </source>
</evidence>
<dbReference type="Proteomes" id="UP000608890">
    <property type="component" value="Unassembled WGS sequence"/>
</dbReference>
<feature type="compositionally biased region" description="Basic residues" evidence="1">
    <location>
        <begin position="124"/>
        <end position="136"/>
    </location>
</feature>